<protein>
    <submittedName>
        <fullName evidence="1">Uncharacterized protein</fullName>
    </submittedName>
</protein>
<dbReference type="EMBL" id="JBEHCU010006883">
    <property type="protein sequence ID" value="KAL1396005.1"/>
    <property type="molecule type" value="Genomic_DNA"/>
</dbReference>
<name>A0ABD1D9I3_CULPP</name>
<gene>
    <name evidence="1" type="ORF">pipiens_010818</name>
</gene>
<proteinExistence type="predicted"/>
<evidence type="ECO:0000313" key="2">
    <source>
        <dbReference type="Proteomes" id="UP001562425"/>
    </source>
</evidence>
<feature type="non-terminal residue" evidence="1">
    <location>
        <position position="90"/>
    </location>
</feature>
<dbReference type="Proteomes" id="UP001562425">
    <property type="component" value="Unassembled WGS sequence"/>
</dbReference>
<organism evidence="1 2">
    <name type="scientific">Culex pipiens pipiens</name>
    <name type="common">Northern house mosquito</name>
    <dbReference type="NCBI Taxonomy" id="38569"/>
    <lineage>
        <taxon>Eukaryota</taxon>
        <taxon>Metazoa</taxon>
        <taxon>Ecdysozoa</taxon>
        <taxon>Arthropoda</taxon>
        <taxon>Hexapoda</taxon>
        <taxon>Insecta</taxon>
        <taxon>Pterygota</taxon>
        <taxon>Neoptera</taxon>
        <taxon>Endopterygota</taxon>
        <taxon>Diptera</taxon>
        <taxon>Nematocera</taxon>
        <taxon>Culicoidea</taxon>
        <taxon>Culicidae</taxon>
        <taxon>Culicinae</taxon>
        <taxon>Culicini</taxon>
        <taxon>Culex</taxon>
        <taxon>Culex</taxon>
    </lineage>
</organism>
<reference evidence="1 2" key="1">
    <citation type="submission" date="2024-05" db="EMBL/GenBank/DDBJ databases">
        <title>Culex pipiens pipiens assembly and annotation.</title>
        <authorList>
            <person name="Alout H."/>
            <person name="Durand T."/>
        </authorList>
    </citation>
    <scope>NUCLEOTIDE SEQUENCE [LARGE SCALE GENOMIC DNA]</scope>
    <source>
        <strain evidence="1">HA-2024</strain>
        <tissue evidence="1">Whole body</tissue>
    </source>
</reference>
<comment type="caution">
    <text evidence="1">The sequence shown here is derived from an EMBL/GenBank/DDBJ whole genome shotgun (WGS) entry which is preliminary data.</text>
</comment>
<accession>A0ABD1D9I3</accession>
<sequence>MAPPAKKAKTIPNRTSGIHCGLRGNEYQIYMTMYMLVRAHNKYPAHQDYELRIERPEPEVGKFDDIWLKVGDEEVFVQAKYDAVSPTLTK</sequence>
<dbReference type="AlphaFoldDB" id="A0ABD1D9I3"/>
<keyword evidence="2" id="KW-1185">Reference proteome</keyword>
<evidence type="ECO:0000313" key="1">
    <source>
        <dbReference type="EMBL" id="KAL1396005.1"/>
    </source>
</evidence>